<dbReference type="EMBL" id="UZWD01000004">
    <property type="protein sequence ID" value="VDS03047.1"/>
    <property type="molecule type" value="Genomic_DNA"/>
</dbReference>
<keyword evidence="1" id="KW-0175">Coiled coil</keyword>
<proteinExistence type="predicted"/>
<reference evidence="2 3" key="1">
    <citation type="submission" date="2018-12" db="EMBL/GenBank/DDBJ databases">
        <authorList>
            <person name="Criscuolo A."/>
        </authorList>
    </citation>
    <scope>NUCLEOTIDE SEQUENCE [LARGE SCALE GENOMIC DNA]</scope>
    <source>
        <strain evidence="2">ACIP1116281</strain>
    </source>
</reference>
<gene>
    <name evidence="2" type="ORF">DEVEQU_00167</name>
</gene>
<name>A0A3S4DMT9_9HYPH</name>
<accession>A0A3S4DMT9</accession>
<dbReference type="RefSeq" id="WP_126148656.1">
    <property type="nucleotide sequence ID" value="NZ_JBHTMH010000002.1"/>
</dbReference>
<keyword evidence="3" id="KW-1185">Reference proteome</keyword>
<evidence type="ECO:0000256" key="1">
    <source>
        <dbReference type="SAM" id="Coils"/>
    </source>
</evidence>
<organism evidence="2 3">
    <name type="scientific">Devosia equisanguinis</name>
    <dbReference type="NCBI Taxonomy" id="2490941"/>
    <lineage>
        <taxon>Bacteria</taxon>
        <taxon>Pseudomonadati</taxon>
        <taxon>Pseudomonadota</taxon>
        <taxon>Alphaproteobacteria</taxon>
        <taxon>Hyphomicrobiales</taxon>
        <taxon>Devosiaceae</taxon>
        <taxon>Devosia</taxon>
    </lineage>
</organism>
<evidence type="ECO:0000313" key="2">
    <source>
        <dbReference type="EMBL" id="VDS03047.1"/>
    </source>
</evidence>
<sequence length="112" mass="12898">MNNLHSFVIKAAEEQIFAPDRLIPIVQAMIDRTDDTRQQLESEIDRQRAAVADIQSRLGLRCDAIEAGLAELGEACFKQRIDLAKIQIRKAQQISIHCASAIKQRRRFLRRW</sequence>
<dbReference type="OrthoDB" id="9791494at2"/>
<feature type="coiled-coil region" evidence="1">
    <location>
        <begin position="30"/>
        <end position="57"/>
    </location>
</feature>
<evidence type="ECO:0000313" key="3">
    <source>
        <dbReference type="Proteomes" id="UP000268844"/>
    </source>
</evidence>
<dbReference type="AlphaFoldDB" id="A0A3S4DMT9"/>
<protein>
    <submittedName>
        <fullName evidence="2">Uncharacterized protein</fullName>
    </submittedName>
</protein>
<dbReference type="Proteomes" id="UP000268844">
    <property type="component" value="Unassembled WGS sequence"/>
</dbReference>